<dbReference type="CDD" id="cd00093">
    <property type="entry name" value="HTH_XRE"/>
    <property type="match status" value="1"/>
</dbReference>
<dbReference type="Gene3D" id="1.10.260.40">
    <property type="entry name" value="lambda repressor-like DNA-binding domains"/>
    <property type="match status" value="1"/>
</dbReference>
<sequence>MHADELKAIRKAAGLSQAALGEAIGMAREAVGAMERGTAPIETRTELAVRYVTMRPPAAAANDDAEAAGAGDRALASLAEALRPLLGEWFAPRSS</sequence>
<evidence type="ECO:0000313" key="3">
    <source>
        <dbReference type="Proteomes" id="UP001367771"/>
    </source>
</evidence>
<comment type="caution">
    <text evidence="2">The sequence shown here is derived from an EMBL/GenBank/DDBJ whole genome shotgun (WGS) entry which is preliminary data.</text>
</comment>
<name>A0ABU8H258_9SPHN</name>
<organism evidence="2 3">
    <name type="scientific">Sphingomonas kyungheensis</name>
    <dbReference type="NCBI Taxonomy" id="1069987"/>
    <lineage>
        <taxon>Bacteria</taxon>
        <taxon>Pseudomonadati</taxon>
        <taxon>Pseudomonadota</taxon>
        <taxon>Alphaproteobacteria</taxon>
        <taxon>Sphingomonadales</taxon>
        <taxon>Sphingomonadaceae</taxon>
        <taxon>Sphingomonas</taxon>
    </lineage>
</organism>
<feature type="domain" description="HTH cro/C1-type" evidence="1">
    <location>
        <begin position="6"/>
        <end position="39"/>
    </location>
</feature>
<evidence type="ECO:0000259" key="1">
    <source>
        <dbReference type="PROSITE" id="PS50943"/>
    </source>
</evidence>
<dbReference type="EMBL" id="JBBBDM010000003">
    <property type="protein sequence ID" value="MEI5687095.1"/>
    <property type="molecule type" value="Genomic_DNA"/>
</dbReference>
<proteinExistence type="predicted"/>
<dbReference type="InterPro" id="IPR001387">
    <property type="entry name" value="Cro/C1-type_HTH"/>
</dbReference>
<dbReference type="Pfam" id="PF01381">
    <property type="entry name" value="HTH_3"/>
    <property type="match status" value="1"/>
</dbReference>
<gene>
    <name evidence="2" type="ORF">V8201_08395</name>
</gene>
<protein>
    <submittedName>
        <fullName evidence="2">Helix-turn-helix transcriptional regulator</fullName>
    </submittedName>
</protein>
<dbReference type="RefSeq" id="WP_336544995.1">
    <property type="nucleotide sequence ID" value="NZ_JBBBDM010000003.1"/>
</dbReference>
<dbReference type="SUPFAM" id="SSF47413">
    <property type="entry name" value="lambda repressor-like DNA-binding domains"/>
    <property type="match status" value="1"/>
</dbReference>
<accession>A0ABU8H258</accession>
<dbReference type="SMART" id="SM00530">
    <property type="entry name" value="HTH_XRE"/>
    <property type="match status" value="1"/>
</dbReference>
<evidence type="ECO:0000313" key="2">
    <source>
        <dbReference type="EMBL" id="MEI5687095.1"/>
    </source>
</evidence>
<reference evidence="2 3" key="1">
    <citation type="journal article" date="2013" name="Int. J. Syst. Evol. Microbiol.">
        <title>Sphingomonas kyungheensis sp. nov., a bacterium with ginsenoside-converting activity isolated from soil of a ginseng field.</title>
        <authorList>
            <person name="Son H.M."/>
            <person name="Yang J.E."/>
            <person name="Park Y."/>
            <person name="Han C.K."/>
            <person name="Kim S.G."/>
            <person name="Kook M."/>
            <person name="Yi T.H."/>
        </authorList>
    </citation>
    <scope>NUCLEOTIDE SEQUENCE [LARGE SCALE GENOMIC DNA]</scope>
    <source>
        <strain evidence="2 3">LMG 26582</strain>
    </source>
</reference>
<dbReference type="InterPro" id="IPR010982">
    <property type="entry name" value="Lambda_DNA-bd_dom_sf"/>
</dbReference>
<dbReference type="PROSITE" id="PS50943">
    <property type="entry name" value="HTH_CROC1"/>
    <property type="match status" value="1"/>
</dbReference>
<keyword evidence="3" id="KW-1185">Reference proteome</keyword>
<dbReference type="Proteomes" id="UP001367771">
    <property type="component" value="Unassembled WGS sequence"/>
</dbReference>